<dbReference type="GO" id="GO:0003677">
    <property type="term" value="F:DNA binding"/>
    <property type="evidence" value="ECO:0007669"/>
    <property type="project" value="UniProtKB-KW"/>
</dbReference>
<dbReference type="PANTHER" id="PTHR35528:SF3">
    <property type="entry name" value="BLL1675 PROTEIN"/>
    <property type="match status" value="1"/>
</dbReference>
<dbReference type="AlphaFoldDB" id="A0A1H8I5V8"/>
<dbReference type="STRING" id="501024.RTCCBAU85039_1810"/>
<dbReference type="InterPro" id="IPR047930">
    <property type="entry name" value="Transpos_IS6"/>
</dbReference>
<evidence type="ECO:0000313" key="7">
    <source>
        <dbReference type="EMBL" id="SEN63899.1"/>
    </source>
</evidence>
<evidence type="ECO:0000313" key="8">
    <source>
        <dbReference type="Proteomes" id="UP000183063"/>
    </source>
</evidence>
<dbReference type="Pfam" id="PF13610">
    <property type="entry name" value="DDE_Tnp_IS240"/>
    <property type="match status" value="1"/>
</dbReference>
<evidence type="ECO:0000313" key="6">
    <source>
        <dbReference type="EMBL" id="SEH69300.1"/>
    </source>
</evidence>
<dbReference type="Proteomes" id="UP000183063">
    <property type="component" value="Unassembled WGS sequence"/>
</dbReference>
<accession>A0A1H8I5V8</accession>
<name>A0A1H8I5V8_9HYPH</name>
<keyword evidence="2" id="KW-0815">Transposition</keyword>
<dbReference type="InterPro" id="IPR036397">
    <property type="entry name" value="RNaseH_sf"/>
</dbReference>
<reference evidence="6" key="1">
    <citation type="submission" date="2016-10" db="EMBL/GenBank/DDBJ databases">
        <authorList>
            <person name="de Groot N.N."/>
        </authorList>
    </citation>
    <scope>NUCLEOTIDE SEQUENCE [LARGE SCALE GENOMIC DNA]</scope>
    <source>
        <strain evidence="6">CCBAU85039</strain>
    </source>
</reference>
<dbReference type="EMBL" id="FNXB01000008">
    <property type="protein sequence ID" value="SEH69300.1"/>
    <property type="molecule type" value="Genomic_DNA"/>
</dbReference>
<dbReference type="GO" id="GO:0006310">
    <property type="term" value="P:DNA recombination"/>
    <property type="evidence" value="ECO:0007669"/>
    <property type="project" value="UniProtKB-KW"/>
</dbReference>
<dbReference type="EMBL" id="FOCV01000006">
    <property type="protein sequence ID" value="SEN63899.1"/>
    <property type="molecule type" value="Genomic_DNA"/>
</dbReference>
<dbReference type="PROSITE" id="PS50994">
    <property type="entry name" value="INTEGRASE"/>
    <property type="match status" value="1"/>
</dbReference>
<keyword evidence="3" id="KW-0238">DNA-binding</keyword>
<keyword evidence="9" id="KW-1185">Reference proteome</keyword>
<sequence>MSDFKWRHFQGEVILWAVRWYCRYGVSYRDLEQMGERGVPVDHSTIYRWVQRYAPEIEKRLRWHWRRPQSTSWRVDETYVKVRGQWTYLYRAVDKFGKTIDFYLSPTRNAKAAKRFLGKALNGLKDWEKPTVINTDKAPTYGIAIAQLKAESKCPVELVHRQVKYLNNVVEADHGKLKQLIKPVRGFKTLKTAYATIKGFEVMRALRKGQAAIFNLTGDIRGEARIVERAFGIGPSVLTEAVALLAQSLENRGAAR</sequence>
<dbReference type="GO" id="GO:0032196">
    <property type="term" value="P:transposition"/>
    <property type="evidence" value="ECO:0007669"/>
    <property type="project" value="UniProtKB-KW"/>
</dbReference>
<feature type="domain" description="Integrase catalytic" evidence="5">
    <location>
        <begin position="64"/>
        <end position="243"/>
    </location>
</feature>
<gene>
    <name evidence="6" type="ORF">RTCCBAU85039_1810</name>
    <name evidence="7" type="ORF">SAMN05216228_100620</name>
</gene>
<dbReference type="GO" id="GO:0015074">
    <property type="term" value="P:DNA integration"/>
    <property type="evidence" value="ECO:0007669"/>
    <property type="project" value="InterPro"/>
</dbReference>
<reference evidence="7 9" key="3">
    <citation type="submission" date="2016-10" db="EMBL/GenBank/DDBJ databases">
        <authorList>
            <person name="Varghese N."/>
            <person name="Submissions S."/>
        </authorList>
    </citation>
    <scope>NUCLEOTIDE SEQUENCE [LARGE SCALE GENOMIC DNA]</scope>
    <source>
        <strain evidence="7 9">CGMCC 1.7071</strain>
    </source>
</reference>
<dbReference type="NCBIfam" id="NF033587">
    <property type="entry name" value="transpos_IS6"/>
    <property type="match status" value="1"/>
</dbReference>
<evidence type="ECO:0000256" key="4">
    <source>
        <dbReference type="ARBA" id="ARBA00023172"/>
    </source>
</evidence>
<dbReference type="InterPro" id="IPR032874">
    <property type="entry name" value="DDE_dom"/>
</dbReference>
<evidence type="ECO:0000313" key="9">
    <source>
        <dbReference type="Proteomes" id="UP000198939"/>
    </source>
</evidence>
<protein>
    <submittedName>
        <fullName evidence="6">Integrase core domain protein</fullName>
    </submittedName>
    <submittedName>
        <fullName evidence="7">Transposase (Or an inactivated derivative)</fullName>
    </submittedName>
</protein>
<evidence type="ECO:0000259" key="5">
    <source>
        <dbReference type="PROSITE" id="PS50994"/>
    </source>
</evidence>
<dbReference type="RefSeq" id="WP_072373455.1">
    <property type="nucleotide sequence ID" value="NZ_FNXB01000008.1"/>
</dbReference>
<reference evidence="8" key="2">
    <citation type="submission" date="2016-10" db="EMBL/GenBank/DDBJ databases">
        <authorList>
            <person name="Wibberg D."/>
        </authorList>
    </citation>
    <scope>NUCLEOTIDE SEQUENCE [LARGE SCALE GENOMIC DNA]</scope>
</reference>
<evidence type="ECO:0000256" key="2">
    <source>
        <dbReference type="ARBA" id="ARBA00022578"/>
    </source>
</evidence>
<evidence type="ECO:0000256" key="1">
    <source>
        <dbReference type="ARBA" id="ARBA00002286"/>
    </source>
</evidence>
<dbReference type="InterPro" id="IPR012337">
    <property type="entry name" value="RNaseH-like_sf"/>
</dbReference>
<evidence type="ECO:0000256" key="3">
    <source>
        <dbReference type="ARBA" id="ARBA00023125"/>
    </source>
</evidence>
<dbReference type="OrthoDB" id="4315389at2"/>
<dbReference type="Proteomes" id="UP000198939">
    <property type="component" value="Unassembled WGS sequence"/>
</dbReference>
<dbReference type="SUPFAM" id="SSF53098">
    <property type="entry name" value="Ribonuclease H-like"/>
    <property type="match status" value="1"/>
</dbReference>
<comment type="function">
    <text evidence="1">Involved in the transposition of the insertion sequence.</text>
</comment>
<dbReference type="InterPro" id="IPR001584">
    <property type="entry name" value="Integrase_cat-core"/>
</dbReference>
<organism evidence="6 8">
    <name type="scientific">Rhizobium tibeticum</name>
    <dbReference type="NCBI Taxonomy" id="501024"/>
    <lineage>
        <taxon>Bacteria</taxon>
        <taxon>Pseudomonadati</taxon>
        <taxon>Pseudomonadota</taxon>
        <taxon>Alphaproteobacteria</taxon>
        <taxon>Hyphomicrobiales</taxon>
        <taxon>Rhizobiaceae</taxon>
        <taxon>Rhizobium/Agrobacterium group</taxon>
        <taxon>Rhizobium</taxon>
    </lineage>
</organism>
<dbReference type="PANTHER" id="PTHR35528">
    <property type="entry name" value="BLL1675 PROTEIN"/>
    <property type="match status" value="1"/>
</dbReference>
<dbReference type="InterPro" id="IPR052183">
    <property type="entry name" value="IS_Transposase"/>
</dbReference>
<proteinExistence type="predicted"/>
<dbReference type="Gene3D" id="3.30.420.10">
    <property type="entry name" value="Ribonuclease H-like superfamily/Ribonuclease H"/>
    <property type="match status" value="1"/>
</dbReference>
<keyword evidence="4" id="KW-0233">DNA recombination</keyword>